<protein>
    <submittedName>
        <fullName evidence="2">Uncharacterized protein</fullName>
    </submittedName>
</protein>
<evidence type="ECO:0000313" key="2">
    <source>
        <dbReference type="EMBL" id="MXU85133.1"/>
    </source>
</evidence>
<feature type="transmembrane region" description="Helical" evidence="1">
    <location>
        <begin position="6"/>
        <end position="31"/>
    </location>
</feature>
<accession>A0A6B0UEZ8</accession>
<dbReference type="AlphaFoldDB" id="A0A6B0UEZ8"/>
<name>A0A6B0UEZ8_IXORI</name>
<reference evidence="2" key="1">
    <citation type="submission" date="2019-12" db="EMBL/GenBank/DDBJ databases">
        <title>An insight into the sialome of adult female Ixodes ricinus ticks feeding for 6 days.</title>
        <authorList>
            <person name="Perner J."/>
            <person name="Ribeiro J.M.C."/>
        </authorList>
    </citation>
    <scope>NUCLEOTIDE SEQUENCE</scope>
    <source>
        <strain evidence="2">Semi-engorged</strain>
        <tissue evidence="2">Salivary glands</tissue>
    </source>
</reference>
<keyword evidence="1" id="KW-0472">Membrane</keyword>
<keyword evidence="1" id="KW-0812">Transmembrane</keyword>
<organism evidence="2">
    <name type="scientific">Ixodes ricinus</name>
    <name type="common">Common tick</name>
    <name type="synonym">Acarus ricinus</name>
    <dbReference type="NCBI Taxonomy" id="34613"/>
    <lineage>
        <taxon>Eukaryota</taxon>
        <taxon>Metazoa</taxon>
        <taxon>Ecdysozoa</taxon>
        <taxon>Arthropoda</taxon>
        <taxon>Chelicerata</taxon>
        <taxon>Arachnida</taxon>
        <taxon>Acari</taxon>
        <taxon>Parasitiformes</taxon>
        <taxon>Ixodida</taxon>
        <taxon>Ixodoidea</taxon>
        <taxon>Ixodidae</taxon>
        <taxon>Ixodinae</taxon>
        <taxon>Ixodes</taxon>
    </lineage>
</organism>
<keyword evidence="1" id="KW-1133">Transmembrane helix</keyword>
<sequence length="84" mass="9382">MLRDTFGVFGTFSLVSPAVAVGGIVCFLTGVKWRRSLLLPRHASHSETNSFASRLKVSRCVVVLRLANLILRRFVVPTFPHRSE</sequence>
<proteinExistence type="predicted"/>
<evidence type="ECO:0000256" key="1">
    <source>
        <dbReference type="SAM" id="Phobius"/>
    </source>
</evidence>
<dbReference type="EMBL" id="GIFC01003050">
    <property type="protein sequence ID" value="MXU85133.1"/>
    <property type="molecule type" value="Transcribed_RNA"/>
</dbReference>